<name>A0A848H5I0_9BURK</name>
<gene>
    <name evidence="8" type="ORF">HHL11_18900</name>
</gene>
<evidence type="ECO:0000256" key="1">
    <source>
        <dbReference type="ARBA" id="ARBA00022714"/>
    </source>
</evidence>
<organism evidence="8 9">
    <name type="scientific">Ramlibacter agri</name>
    <dbReference type="NCBI Taxonomy" id="2728837"/>
    <lineage>
        <taxon>Bacteria</taxon>
        <taxon>Pseudomonadati</taxon>
        <taxon>Pseudomonadota</taxon>
        <taxon>Betaproteobacteria</taxon>
        <taxon>Burkholderiales</taxon>
        <taxon>Comamonadaceae</taxon>
        <taxon>Ramlibacter</taxon>
    </lineage>
</organism>
<evidence type="ECO:0000256" key="5">
    <source>
        <dbReference type="ARBA" id="ARBA00023014"/>
    </source>
</evidence>
<keyword evidence="9" id="KW-1185">Reference proteome</keyword>
<dbReference type="AlphaFoldDB" id="A0A848H5I0"/>
<dbReference type="PROSITE" id="PS51296">
    <property type="entry name" value="RIESKE"/>
    <property type="match status" value="1"/>
</dbReference>
<feature type="domain" description="Rieske" evidence="7">
    <location>
        <begin position="26"/>
        <end position="132"/>
    </location>
</feature>
<evidence type="ECO:0000256" key="6">
    <source>
        <dbReference type="SAM" id="MobiDB-lite"/>
    </source>
</evidence>
<evidence type="ECO:0000313" key="8">
    <source>
        <dbReference type="EMBL" id="NML45824.1"/>
    </source>
</evidence>
<keyword evidence="4" id="KW-0408">Iron</keyword>
<dbReference type="CDD" id="cd03479">
    <property type="entry name" value="Rieske_RO_Alpha_PhDO_like"/>
    <property type="match status" value="1"/>
</dbReference>
<evidence type="ECO:0000313" key="9">
    <source>
        <dbReference type="Proteomes" id="UP000541185"/>
    </source>
</evidence>
<dbReference type="Gene3D" id="2.102.10.10">
    <property type="entry name" value="Rieske [2Fe-2S] iron-sulphur domain"/>
    <property type="match status" value="1"/>
</dbReference>
<protein>
    <submittedName>
        <fullName evidence="8">Rieske 2Fe-2S domain-containing protein</fullName>
    </submittedName>
</protein>
<dbReference type="Pfam" id="PF00355">
    <property type="entry name" value="Rieske"/>
    <property type="match status" value="1"/>
</dbReference>
<dbReference type="PANTHER" id="PTHR21266">
    <property type="entry name" value="IRON-SULFUR DOMAIN CONTAINING PROTEIN"/>
    <property type="match status" value="1"/>
</dbReference>
<keyword evidence="5" id="KW-0411">Iron-sulfur</keyword>
<dbReference type="GO" id="GO:0046872">
    <property type="term" value="F:metal ion binding"/>
    <property type="evidence" value="ECO:0007669"/>
    <property type="project" value="UniProtKB-KW"/>
</dbReference>
<dbReference type="PANTHER" id="PTHR21266:SF59">
    <property type="entry name" value="BLR4922 PROTEIN"/>
    <property type="match status" value="1"/>
</dbReference>
<evidence type="ECO:0000256" key="4">
    <source>
        <dbReference type="ARBA" id="ARBA00023004"/>
    </source>
</evidence>
<proteinExistence type="predicted"/>
<dbReference type="RefSeq" id="WP_169420140.1">
    <property type="nucleotide sequence ID" value="NZ_JABBFX010000002.1"/>
</dbReference>
<dbReference type="InterPro" id="IPR045623">
    <property type="entry name" value="LigXa_C"/>
</dbReference>
<dbReference type="InterPro" id="IPR036922">
    <property type="entry name" value="Rieske_2Fe-2S_sf"/>
</dbReference>
<reference evidence="8 9" key="1">
    <citation type="submission" date="2020-04" db="EMBL/GenBank/DDBJ databases">
        <title>Ramlibacter sp. G-1-2-2 isolated from soil.</title>
        <authorList>
            <person name="Dahal R.H."/>
        </authorList>
    </citation>
    <scope>NUCLEOTIDE SEQUENCE [LARGE SCALE GENOMIC DNA]</scope>
    <source>
        <strain evidence="8 9">G-1-2-2</strain>
    </source>
</reference>
<dbReference type="InterPro" id="IPR017941">
    <property type="entry name" value="Rieske_2Fe-2S"/>
</dbReference>
<evidence type="ECO:0000256" key="3">
    <source>
        <dbReference type="ARBA" id="ARBA00023002"/>
    </source>
</evidence>
<evidence type="ECO:0000259" key="7">
    <source>
        <dbReference type="PROSITE" id="PS51296"/>
    </source>
</evidence>
<dbReference type="GO" id="GO:0051537">
    <property type="term" value="F:2 iron, 2 sulfur cluster binding"/>
    <property type="evidence" value="ECO:0007669"/>
    <property type="project" value="UniProtKB-KW"/>
</dbReference>
<dbReference type="SUPFAM" id="SSF55961">
    <property type="entry name" value="Bet v1-like"/>
    <property type="match status" value="1"/>
</dbReference>
<dbReference type="SUPFAM" id="SSF50022">
    <property type="entry name" value="ISP domain"/>
    <property type="match status" value="1"/>
</dbReference>
<keyword evidence="2" id="KW-0479">Metal-binding</keyword>
<comment type="caution">
    <text evidence="8">The sequence shown here is derived from an EMBL/GenBank/DDBJ whole genome shotgun (WGS) entry which is preliminary data.</text>
</comment>
<evidence type="ECO:0000256" key="2">
    <source>
        <dbReference type="ARBA" id="ARBA00022723"/>
    </source>
</evidence>
<sequence length="446" mass="50468">MNPKDSEDLTRVGPGTVMGNFMRQYWIPFARSSELARDGTPLRVLLLGEKLVAFRDSHGRIGLMDHMCPHRCASLVLGRNEEDGLRCIYHGWKFDVTGKCVDMPSVPPHQDFKDKVHATAYKVVDRHGILWAYLGPRQSEPPPLPMFEATLLPEQDVDTYFMMRSCNWMQALEGDIDTSHFGFLHVGHLDPDEVPAGHPLEHTAGDRAPEYHVRETPWGTNYGAYRKIKPETIYWRFANYMFPFWTQTPQGEFPVNIQARAWVPLDDTHTMMVFWRRRTGGPRSSGEPLKNGKPLAGSRPAPDFLPNDTSWLGRYRVKADESNDWLIDREAQRTNRIYSGIDHIGLQDQAVTESMGGITNHMREHLGPGDVMIARTRYRALKAARDFAAGQPAPGADNAEIMMGARSGFFELHESVPWQDAYAQKIQAADRVPEARHAAPEAIPAK</sequence>
<keyword evidence="3" id="KW-0560">Oxidoreductase</keyword>
<dbReference type="Proteomes" id="UP000541185">
    <property type="component" value="Unassembled WGS sequence"/>
</dbReference>
<dbReference type="GO" id="GO:0016491">
    <property type="term" value="F:oxidoreductase activity"/>
    <property type="evidence" value="ECO:0007669"/>
    <property type="project" value="UniProtKB-KW"/>
</dbReference>
<keyword evidence="1" id="KW-0001">2Fe-2S</keyword>
<dbReference type="Pfam" id="PF19301">
    <property type="entry name" value="LigXa_C"/>
    <property type="match status" value="1"/>
</dbReference>
<feature type="region of interest" description="Disordered" evidence="6">
    <location>
        <begin position="279"/>
        <end position="303"/>
    </location>
</feature>
<accession>A0A848H5I0</accession>
<dbReference type="InterPro" id="IPR050584">
    <property type="entry name" value="Cholesterol_7-desaturase"/>
</dbReference>
<dbReference type="EMBL" id="JABBFX010000002">
    <property type="protein sequence ID" value="NML45824.1"/>
    <property type="molecule type" value="Genomic_DNA"/>
</dbReference>